<proteinExistence type="predicted"/>
<accession>A0ABN6ES97</accession>
<evidence type="ECO:0000313" key="1">
    <source>
        <dbReference type="EMBL" id="BCS88105.1"/>
    </source>
</evidence>
<keyword evidence="2" id="KW-1185">Reference proteome</keyword>
<name>A0ABN6ES97_9BACT</name>
<dbReference type="Proteomes" id="UP001053296">
    <property type="component" value="Chromosome"/>
</dbReference>
<sequence>MKKVRQDVYLSLEEERTSQQLHTSASGQGGYCFPSAVCWSVMRSNSDWVICHDLIFV</sequence>
<organism evidence="1 2">
    <name type="scientific">Pseudodesulfovibrio sediminis</name>
    <dbReference type="NCBI Taxonomy" id="2810563"/>
    <lineage>
        <taxon>Bacteria</taxon>
        <taxon>Pseudomonadati</taxon>
        <taxon>Thermodesulfobacteriota</taxon>
        <taxon>Desulfovibrionia</taxon>
        <taxon>Desulfovibrionales</taxon>
        <taxon>Desulfovibrionaceae</taxon>
    </lineage>
</organism>
<evidence type="ECO:0000313" key="2">
    <source>
        <dbReference type="Proteomes" id="UP001053296"/>
    </source>
</evidence>
<protein>
    <submittedName>
        <fullName evidence="1">Uncharacterized protein</fullName>
    </submittedName>
</protein>
<reference evidence="1" key="1">
    <citation type="journal article" date="2022" name="Arch. Microbiol.">
        <title>Pseudodesulfovibrio sediminis sp. nov., a mesophilic and neutrophilic sulfate-reducing bacterium isolated from sediment of a brackish lake.</title>
        <authorList>
            <person name="Takahashi A."/>
            <person name="Kojima H."/>
            <person name="Watanabe M."/>
            <person name="Fukui M."/>
        </authorList>
    </citation>
    <scope>NUCLEOTIDE SEQUENCE</scope>
    <source>
        <strain evidence="1">SF6</strain>
    </source>
</reference>
<dbReference type="EMBL" id="AP024485">
    <property type="protein sequence ID" value="BCS88105.1"/>
    <property type="molecule type" value="Genomic_DNA"/>
</dbReference>
<gene>
    <name evidence="1" type="ORF">PSDVSF_13470</name>
</gene>